<proteinExistence type="predicted"/>
<sequence length="16" mass="1797">MARPTKPPLRTRSTGK</sequence>
<keyword evidence="2" id="KW-1185">Reference proteome</keyword>
<accession>A0A232LX04</accession>
<comment type="caution">
    <text evidence="1">The sequence shown here is derived from an EMBL/GenBank/DDBJ whole genome shotgun (WGS) entry which is preliminary data.</text>
</comment>
<evidence type="ECO:0000313" key="2">
    <source>
        <dbReference type="Proteomes" id="UP000243515"/>
    </source>
</evidence>
<dbReference type="AlphaFoldDB" id="A0A232LX04"/>
<dbReference type="EMBL" id="NPHW01003942">
    <property type="protein sequence ID" value="OXV08701.1"/>
    <property type="molecule type" value="Genomic_DNA"/>
</dbReference>
<evidence type="ECO:0000313" key="1">
    <source>
        <dbReference type="EMBL" id="OXV08701.1"/>
    </source>
</evidence>
<protein>
    <submittedName>
        <fullName evidence="1">Uncharacterized protein</fullName>
    </submittedName>
</protein>
<gene>
    <name evidence="1" type="ORF">Egran_03536</name>
</gene>
<name>A0A232LX04_9EURO</name>
<reference evidence="1 2" key="1">
    <citation type="journal article" date="2015" name="Environ. Microbiol.">
        <title>Metagenome sequence of Elaphomyces granulatus from sporocarp tissue reveals Ascomycota ectomycorrhizal fingerprints of genome expansion and a Proteobacteria-rich microbiome.</title>
        <authorList>
            <person name="Quandt C.A."/>
            <person name="Kohler A."/>
            <person name="Hesse C.N."/>
            <person name="Sharpton T.J."/>
            <person name="Martin F."/>
            <person name="Spatafora J.W."/>
        </authorList>
    </citation>
    <scope>NUCLEOTIDE SEQUENCE [LARGE SCALE GENOMIC DNA]</scope>
    <source>
        <strain evidence="1 2">OSC145934</strain>
    </source>
</reference>
<dbReference type="Proteomes" id="UP000243515">
    <property type="component" value="Unassembled WGS sequence"/>
</dbReference>
<organism evidence="1 2">
    <name type="scientific">Elaphomyces granulatus</name>
    <dbReference type="NCBI Taxonomy" id="519963"/>
    <lineage>
        <taxon>Eukaryota</taxon>
        <taxon>Fungi</taxon>
        <taxon>Dikarya</taxon>
        <taxon>Ascomycota</taxon>
        <taxon>Pezizomycotina</taxon>
        <taxon>Eurotiomycetes</taxon>
        <taxon>Eurotiomycetidae</taxon>
        <taxon>Eurotiales</taxon>
        <taxon>Elaphomycetaceae</taxon>
        <taxon>Elaphomyces</taxon>
    </lineage>
</organism>